<sequence>MSFSQNLRIQNIFPPRFNDPDKIVDMLPNHFNSKSVTSYGVFRERLEIKDSKEINAVT</sequence>
<evidence type="ECO:0000313" key="1">
    <source>
        <dbReference type="EMBL" id="CAG8787596.1"/>
    </source>
</evidence>
<keyword evidence="2" id="KW-1185">Reference proteome</keyword>
<evidence type="ECO:0000313" key="2">
    <source>
        <dbReference type="Proteomes" id="UP000789405"/>
    </source>
</evidence>
<feature type="non-terminal residue" evidence="1">
    <location>
        <position position="58"/>
    </location>
</feature>
<protein>
    <submittedName>
        <fullName evidence="1">14980_t:CDS:1</fullName>
    </submittedName>
</protein>
<dbReference type="AlphaFoldDB" id="A0A9N9P4S2"/>
<organism evidence="1 2">
    <name type="scientific">Dentiscutata erythropus</name>
    <dbReference type="NCBI Taxonomy" id="1348616"/>
    <lineage>
        <taxon>Eukaryota</taxon>
        <taxon>Fungi</taxon>
        <taxon>Fungi incertae sedis</taxon>
        <taxon>Mucoromycota</taxon>
        <taxon>Glomeromycotina</taxon>
        <taxon>Glomeromycetes</taxon>
        <taxon>Diversisporales</taxon>
        <taxon>Gigasporaceae</taxon>
        <taxon>Dentiscutata</taxon>
    </lineage>
</organism>
<accession>A0A9N9P4S2</accession>
<comment type="caution">
    <text evidence="1">The sequence shown here is derived from an EMBL/GenBank/DDBJ whole genome shotgun (WGS) entry which is preliminary data.</text>
</comment>
<proteinExistence type="predicted"/>
<name>A0A9N9P4S2_9GLOM</name>
<reference evidence="1" key="1">
    <citation type="submission" date="2021-06" db="EMBL/GenBank/DDBJ databases">
        <authorList>
            <person name="Kallberg Y."/>
            <person name="Tangrot J."/>
            <person name="Rosling A."/>
        </authorList>
    </citation>
    <scope>NUCLEOTIDE SEQUENCE</scope>
    <source>
        <strain evidence="1">MA453B</strain>
    </source>
</reference>
<dbReference type="EMBL" id="CAJVPY010024994">
    <property type="protein sequence ID" value="CAG8787596.1"/>
    <property type="molecule type" value="Genomic_DNA"/>
</dbReference>
<dbReference type="Proteomes" id="UP000789405">
    <property type="component" value="Unassembled WGS sequence"/>
</dbReference>
<gene>
    <name evidence="1" type="ORF">DERYTH_LOCUS20737</name>
</gene>